<organism evidence="2 3">
    <name type="scientific">Bugula neritina</name>
    <name type="common">Brown bryozoan</name>
    <name type="synonym">Sertularia neritina</name>
    <dbReference type="NCBI Taxonomy" id="10212"/>
    <lineage>
        <taxon>Eukaryota</taxon>
        <taxon>Metazoa</taxon>
        <taxon>Spiralia</taxon>
        <taxon>Lophotrochozoa</taxon>
        <taxon>Bryozoa</taxon>
        <taxon>Gymnolaemata</taxon>
        <taxon>Cheilostomatida</taxon>
        <taxon>Flustrina</taxon>
        <taxon>Buguloidea</taxon>
        <taxon>Bugulidae</taxon>
        <taxon>Bugula</taxon>
    </lineage>
</organism>
<keyword evidence="1" id="KW-1133">Transmembrane helix</keyword>
<keyword evidence="1" id="KW-0812">Transmembrane</keyword>
<keyword evidence="3" id="KW-1185">Reference proteome</keyword>
<proteinExistence type="predicted"/>
<keyword evidence="1" id="KW-0472">Membrane</keyword>
<sequence length="294" mass="34058">MYAVSPKFLNVDIKIYVNVLEGEVDIYISKSEDFFLVEWNSETQQHEVKVDPLYTLDDGRQKRDLRYRRATSNNTSNMLHLVESKVNSDMFSTYIQAETSHTELDSVYYIRGIRNRLILTLPEKGHELKTDKFYIVVVGTGSPHSRGRIIFRQDQIRIDLFVFFAVFFSCFFKFLSVCVIVWKIRSLYRQQQRRLQRAVELGQMASRPFASLLIHFDEPDLEPANQNRPSEFQVNPAACEFTDDGVAAVSTVIFEMPGGRDVPARAMFGSTLITHRVMFPNRKLPPERQKVTPT</sequence>
<feature type="transmembrane region" description="Helical" evidence="1">
    <location>
        <begin position="160"/>
        <end position="184"/>
    </location>
</feature>
<gene>
    <name evidence="2" type="ORF">EB796_007072</name>
</gene>
<evidence type="ECO:0000313" key="2">
    <source>
        <dbReference type="EMBL" id="KAF6034617.1"/>
    </source>
</evidence>
<name>A0A7J7K8N2_BUGNE</name>
<dbReference type="EMBL" id="VXIV02001033">
    <property type="protein sequence ID" value="KAF6034617.1"/>
    <property type="molecule type" value="Genomic_DNA"/>
</dbReference>
<evidence type="ECO:0000256" key="1">
    <source>
        <dbReference type="SAM" id="Phobius"/>
    </source>
</evidence>
<evidence type="ECO:0000313" key="3">
    <source>
        <dbReference type="Proteomes" id="UP000593567"/>
    </source>
</evidence>
<accession>A0A7J7K8N2</accession>
<reference evidence="2" key="1">
    <citation type="submission" date="2020-06" db="EMBL/GenBank/DDBJ databases">
        <title>Draft genome of Bugula neritina, a colonial animal packing powerful symbionts and potential medicines.</title>
        <authorList>
            <person name="Rayko M."/>
        </authorList>
    </citation>
    <scope>NUCLEOTIDE SEQUENCE [LARGE SCALE GENOMIC DNA]</scope>
    <source>
        <strain evidence="2">Kwan_BN1</strain>
    </source>
</reference>
<protein>
    <submittedName>
        <fullName evidence="2">MEGF8</fullName>
    </submittedName>
</protein>
<dbReference type="OrthoDB" id="263283at2759"/>
<comment type="caution">
    <text evidence="2">The sequence shown here is derived from an EMBL/GenBank/DDBJ whole genome shotgun (WGS) entry which is preliminary data.</text>
</comment>
<dbReference type="Proteomes" id="UP000593567">
    <property type="component" value="Unassembled WGS sequence"/>
</dbReference>
<dbReference type="AlphaFoldDB" id="A0A7J7K8N2"/>